<dbReference type="PANTHER" id="PTHR23099:SF0">
    <property type="entry name" value="GERM CELL NUCLEAR ACIDIC PROTEIN"/>
    <property type="match status" value="1"/>
</dbReference>
<feature type="compositionally biased region" description="Polar residues" evidence="1">
    <location>
        <begin position="400"/>
        <end position="410"/>
    </location>
</feature>
<proteinExistence type="predicted"/>
<dbReference type="GO" id="GO:0006950">
    <property type="term" value="P:response to stress"/>
    <property type="evidence" value="ECO:0007669"/>
    <property type="project" value="UniProtKB-ARBA"/>
</dbReference>
<feature type="compositionally biased region" description="Basic residues" evidence="1">
    <location>
        <begin position="137"/>
        <end position="147"/>
    </location>
</feature>
<dbReference type="GO" id="GO:0005634">
    <property type="term" value="C:nucleus"/>
    <property type="evidence" value="ECO:0007669"/>
    <property type="project" value="TreeGrafter"/>
</dbReference>
<feature type="compositionally biased region" description="Basic and acidic residues" evidence="1">
    <location>
        <begin position="384"/>
        <end position="394"/>
    </location>
</feature>
<comment type="caution">
    <text evidence="3">The sequence shown here is derived from an EMBL/GenBank/DDBJ whole genome shotgun (WGS) entry which is preliminary data.</text>
</comment>
<protein>
    <recommendedName>
        <fullName evidence="2">SprT-like domain-containing protein</fullName>
    </recommendedName>
</protein>
<feature type="compositionally biased region" description="Basic residues" evidence="1">
    <location>
        <begin position="286"/>
        <end position="298"/>
    </location>
</feature>
<feature type="region of interest" description="Disordered" evidence="1">
    <location>
        <begin position="381"/>
        <end position="426"/>
    </location>
</feature>
<dbReference type="Proteomes" id="UP000319663">
    <property type="component" value="Unassembled WGS sequence"/>
</dbReference>
<dbReference type="OrthoDB" id="20772at2759"/>
<feature type="compositionally biased region" description="Acidic residues" evidence="1">
    <location>
        <begin position="248"/>
        <end position="262"/>
    </location>
</feature>
<dbReference type="STRING" id="5098.A0A507QVA3"/>
<evidence type="ECO:0000313" key="4">
    <source>
        <dbReference type="Proteomes" id="UP000319663"/>
    </source>
</evidence>
<feature type="compositionally biased region" description="Basic and acidic residues" evidence="1">
    <location>
        <begin position="299"/>
        <end position="323"/>
    </location>
</feature>
<feature type="region of interest" description="Disordered" evidence="1">
    <location>
        <begin position="463"/>
        <end position="520"/>
    </location>
</feature>
<feature type="compositionally biased region" description="Basic and acidic residues" evidence="1">
    <location>
        <begin position="30"/>
        <end position="49"/>
    </location>
</feature>
<name>A0A507QVA3_MONPU</name>
<accession>A0A507QVA3</accession>
<dbReference type="SMART" id="SM00731">
    <property type="entry name" value="SprT"/>
    <property type="match status" value="1"/>
</dbReference>
<dbReference type="Pfam" id="PF10263">
    <property type="entry name" value="SprT-like"/>
    <property type="match status" value="1"/>
</dbReference>
<gene>
    <name evidence="3" type="ORF">MPDQ_006922</name>
</gene>
<feature type="domain" description="SprT-like" evidence="2">
    <location>
        <begin position="527"/>
        <end position="699"/>
    </location>
</feature>
<dbReference type="InterPro" id="IPR006640">
    <property type="entry name" value="SprT-like_domain"/>
</dbReference>
<organism evidence="3 4">
    <name type="scientific">Monascus purpureus</name>
    <name type="common">Red mold</name>
    <name type="synonym">Monascus anka</name>
    <dbReference type="NCBI Taxonomy" id="5098"/>
    <lineage>
        <taxon>Eukaryota</taxon>
        <taxon>Fungi</taxon>
        <taxon>Dikarya</taxon>
        <taxon>Ascomycota</taxon>
        <taxon>Pezizomycotina</taxon>
        <taxon>Eurotiomycetes</taxon>
        <taxon>Eurotiomycetidae</taxon>
        <taxon>Eurotiales</taxon>
        <taxon>Aspergillaceae</taxon>
        <taxon>Monascus</taxon>
    </lineage>
</organism>
<dbReference type="EMBL" id="VIFY01000066">
    <property type="protein sequence ID" value="TQB72328.1"/>
    <property type="molecule type" value="Genomic_DNA"/>
</dbReference>
<evidence type="ECO:0000256" key="1">
    <source>
        <dbReference type="SAM" id="MobiDB-lite"/>
    </source>
</evidence>
<evidence type="ECO:0000313" key="3">
    <source>
        <dbReference type="EMBL" id="TQB72328.1"/>
    </source>
</evidence>
<feature type="compositionally biased region" description="Polar residues" evidence="1">
    <location>
        <begin position="469"/>
        <end position="481"/>
    </location>
</feature>
<evidence type="ECO:0000259" key="2">
    <source>
        <dbReference type="SMART" id="SM00731"/>
    </source>
</evidence>
<feature type="region of interest" description="Disordered" evidence="1">
    <location>
        <begin position="1"/>
        <end position="51"/>
    </location>
</feature>
<dbReference type="AlphaFoldDB" id="A0A507QVA3"/>
<feature type="region of interest" description="Disordered" evidence="1">
    <location>
        <begin position="89"/>
        <end position="323"/>
    </location>
</feature>
<keyword evidence="4" id="KW-1185">Reference proteome</keyword>
<feature type="compositionally biased region" description="Polar residues" evidence="1">
    <location>
        <begin position="1"/>
        <end position="16"/>
    </location>
</feature>
<feature type="compositionally biased region" description="Basic and acidic residues" evidence="1">
    <location>
        <begin position="189"/>
        <end position="222"/>
    </location>
</feature>
<reference evidence="3 4" key="1">
    <citation type="submission" date="2019-06" db="EMBL/GenBank/DDBJ databases">
        <title>Wine fermentation using esterase from Monascus purpureus.</title>
        <authorList>
            <person name="Geng C."/>
            <person name="Zhang Y."/>
        </authorList>
    </citation>
    <scope>NUCLEOTIDE SEQUENCE [LARGE SCALE GENOMIC DNA]</scope>
    <source>
        <strain evidence="3">HQ1</strain>
    </source>
</reference>
<sequence>MARLNTTQPNVLGSTRRTPRGTPLTAGTTGRERDGATRKEKRIGEKKDGMNQVNLMKSERRSQQGWKTGLGRNNCGIPGFDIFVDEDSMGDTNENDTPGHDCNVDVHRDRHKRTTPVSRKHPLKTAEGNVSGPRSLSRARQRRHRRTTRGDFDKENDLVEDAMDDYATYPTEARDISRTSPRRSPTRRRVGETPERDRNGRAETSDEDERGKVEEEGDKKEDREEEEEKQESSHDNSFDSLDGFIVSDNEEISYYDTSDAETEYQKIQETPSPSPPLPPLSSKTLTAKRRLLRGRRPAPKAEEPRESLDDTPSKQDTLRLEHTVPDAVKLHRLTLSQRAKETIHDDLKIAEKFYNLNLGEDNDPSSQLEMDIPKTVATPNLETTKPKFERETRKTPPSTPSQGRIRSPTKQKVWIPATPHRESTDDFWSQEIINDWIDQHSPQKELPPPRAVEELQCDFSDLGEEQRNGGKSSNDDNSLENNMGVDSHRKAPKSPSKTALRRAEAERRRESRARKKSFDDEKAAMAENFLKVLDDAVSGGQVQKLAATTGGVRIVWLPTLKSTAGRARWRRVNPASPTEPMGHHAAIELAEHVIDDEDRLINTMAHEYCHLANYMISENFGERAHGKGFKKWGSDCEKALQDHPIYGGRINVTTKHNYQINYKYVWSCTDCSSLYQRHSKSINPTVVACGRCHGYLQQIKPKPRKQATRSPVKGVHERAERAGAACAKDVDNVAKVFEDVSLS</sequence>
<feature type="compositionally biased region" description="Basic residues" evidence="1">
    <location>
        <begin position="109"/>
        <end position="123"/>
    </location>
</feature>
<feature type="compositionally biased region" description="Basic and acidic residues" evidence="1">
    <location>
        <begin position="97"/>
        <end position="108"/>
    </location>
</feature>
<dbReference type="PANTHER" id="PTHR23099">
    <property type="entry name" value="TRANSCRIPTIONAL REGULATOR"/>
    <property type="match status" value="1"/>
</dbReference>
<feature type="compositionally biased region" description="Basic and acidic residues" evidence="1">
    <location>
        <begin position="148"/>
        <end position="157"/>
    </location>
</feature>